<gene>
    <name evidence="1" type="ORF">SAMN04488541_101590</name>
</gene>
<dbReference type="Proteomes" id="UP000199513">
    <property type="component" value="Unassembled WGS sequence"/>
</dbReference>
<proteinExistence type="predicted"/>
<dbReference type="EMBL" id="FONY01000015">
    <property type="protein sequence ID" value="SFF09263.1"/>
    <property type="molecule type" value="Genomic_DNA"/>
</dbReference>
<dbReference type="RefSeq" id="WP_143090876.1">
    <property type="nucleotide sequence ID" value="NZ_FONY01000015.1"/>
</dbReference>
<evidence type="ECO:0000313" key="2">
    <source>
        <dbReference type="Proteomes" id="UP000199513"/>
    </source>
</evidence>
<name>A0A1I2FWE5_9BACT</name>
<dbReference type="AlphaFoldDB" id="A0A1I2FWE5"/>
<organism evidence="1 2">
    <name type="scientific">Thermoflexibacter ruber</name>
    <dbReference type="NCBI Taxonomy" id="1003"/>
    <lineage>
        <taxon>Bacteria</taxon>
        <taxon>Pseudomonadati</taxon>
        <taxon>Bacteroidota</taxon>
        <taxon>Cytophagia</taxon>
        <taxon>Cytophagales</taxon>
        <taxon>Thermoflexibacteraceae</taxon>
        <taxon>Thermoflexibacter</taxon>
    </lineage>
</organism>
<evidence type="ECO:0000313" key="1">
    <source>
        <dbReference type="EMBL" id="SFF09263.1"/>
    </source>
</evidence>
<accession>A0A1I2FWE5</accession>
<keyword evidence="2" id="KW-1185">Reference proteome</keyword>
<reference evidence="1 2" key="1">
    <citation type="submission" date="2016-10" db="EMBL/GenBank/DDBJ databases">
        <authorList>
            <person name="de Groot N.N."/>
        </authorList>
    </citation>
    <scope>NUCLEOTIDE SEQUENCE [LARGE SCALE GENOMIC DNA]</scope>
    <source>
        <strain>GEY</strain>
        <strain evidence="2">DSM 9560</strain>
    </source>
</reference>
<sequence>MLLPIMFLLLFSCKKDEDLKLYTQRIREFYDATESNLNPNVKGILVVQLNGGCSGCTGTGLSFIKENYNSPNANFIVSNWGSKMIKLKLGNEKLFMSSQILKDGQQIAVKLGLINTFPVIYYLKNGIVVEKIILDAENIYEELAEFKLRITRDIK</sequence>
<dbReference type="STRING" id="1003.SAMN04488541_101590"/>
<protein>
    <submittedName>
        <fullName evidence="1">Uncharacterized protein</fullName>
    </submittedName>
</protein>